<keyword evidence="1" id="KW-1133">Transmembrane helix</keyword>
<feature type="transmembrane region" description="Helical" evidence="1">
    <location>
        <begin position="341"/>
        <end position="358"/>
    </location>
</feature>
<dbReference type="GO" id="GO:0016757">
    <property type="term" value="F:glycosyltransferase activity"/>
    <property type="evidence" value="ECO:0007669"/>
    <property type="project" value="UniProtKB-KW"/>
</dbReference>
<feature type="transmembrane region" description="Helical" evidence="1">
    <location>
        <begin position="290"/>
        <end position="306"/>
    </location>
</feature>
<dbReference type="EMBL" id="JBHTEE010000001">
    <property type="protein sequence ID" value="MFC7601417.1"/>
    <property type="molecule type" value="Genomic_DNA"/>
</dbReference>
<evidence type="ECO:0000313" key="4">
    <source>
        <dbReference type="Proteomes" id="UP001596514"/>
    </source>
</evidence>
<keyword evidence="4" id="KW-1185">Reference proteome</keyword>
<feature type="transmembrane region" description="Helical" evidence="1">
    <location>
        <begin position="119"/>
        <end position="149"/>
    </location>
</feature>
<keyword evidence="1" id="KW-0812">Transmembrane</keyword>
<keyword evidence="1" id="KW-0472">Membrane</keyword>
<dbReference type="Pfam" id="PF13231">
    <property type="entry name" value="PMT_2"/>
    <property type="match status" value="1"/>
</dbReference>
<feature type="transmembrane region" description="Helical" evidence="1">
    <location>
        <begin position="20"/>
        <end position="39"/>
    </location>
</feature>
<dbReference type="InterPro" id="IPR038731">
    <property type="entry name" value="RgtA/B/C-like"/>
</dbReference>
<keyword evidence="3" id="KW-0808">Transferase</keyword>
<proteinExistence type="predicted"/>
<accession>A0ABW2SZ54</accession>
<feature type="transmembrane region" description="Helical" evidence="1">
    <location>
        <begin position="256"/>
        <end position="278"/>
    </location>
</feature>
<reference evidence="4" key="1">
    <citation type="journal article" date="2019" name="Int. J. Syst. Evol. Microbiol.">
        <title>The Global Catalogue of Microorganisms (GCM) 10K type strain sequencing project: providing services to taxonomists for standard genome sequencing and annotation.</title>
        <authorList>
            <consortium name="The Broad Institute Genomics Platform"/>
            <consortium name="The Broad Institute Genome Sequencing Center for Infectious Disease"/>
            <person name="Wu L."/>
            <person name="Ma J."/>
        </authorList>
    </citation>
    <scope>NUCLEOTIDE SEQUENCE [LARGE SCALE GENOMIC DNA]</scope>
    <source>
        <strain evidence="4">JCM 10083</strain>
    </source>
</reference>
<comment type="caution">
    <text evidence="3">The sequence shown here is derived from an EMBL/GenBank/DDBJ whole genome shotgun (WGS) entry which is preliminary data.</text>
</comment>
<sequence>MNESVVKTPEATAPEGAIAPLAWGPVSAIAGAVAVLLLVTSGRYGYFADELYFVASGGHLNWGYADQPPLLPLIAHVMDTLFPGSLVALRLPVTVLTALGVVVATQIARELGGRRRAQVMTAAVSAIGMVVNGHLLATNAFDAFLWAVVSWLVVRWVRLREEGRQDDRPLLWAGVATAVALQVKFLIPVLWLALAAGALAVGPRDLPRRPLLWAGAAITLLTLVPGLAWQAGNGWPQLGMIQAVSAEGSLNGGRALFLPLVLAQPGLLIGAVLAWYGLWRLLRSTLLRAYRFYGVAAVAVILIFWLAGGRWYYVIGLFPVLWSAAAVELQRRRPARWWRWVPTWPVFALSVLPALYWLPVLPAAWVQQPKAGENLGVSLITIGQFGWPEFTDTVSRAYRTLPPDERRNAVVITSVYWQAAAIEFYGDERGLPKPYSGSRGYWYFGMPPQEAGTVLYVGDEGERLRTYFGDVQQVATVDTALGLEVGTRIWRCRDPRASWPELWPEFRRLTI</sequence>
<name>A0ABW2SZ54_9ACTN</name>
<protein>
    <submittedName>
        <fullName evidence="3">Glycosyltransferase family 39 protein</fullName>
        <ecNumber evidence="3">2.4.-.-</ecNumber>
    </submittedName>
</protein>
<keyword evidence="3" id="KW-0328">Glycosyltransferase</keyword>
<feature type="transmembrane region" description="Helical" evidence="1">
    <location>
        <begin position="85"/>
        <end position="107"/>
    </location>
</feature>
<evidence type="ECO:0000259" key="2">
    <source>
        <dbReference type="Pfam" id="PF13231"/>
    </source>
</evidence>
<dbReference type="EC" id="2.4.-.-" evidence="3"/>
<feature type="transmembrane region" description="Helical" evidence="1">
    <location>
        <begin position="169"/>
        <end position="199"/>
    </location>
</feature>
<evidence type="ECO:0000256" key="1">
    <source>
        <dbReference type="SAM" id="Phobius"/>
    </source>
</evidence>
<evidence type="ECO:0000313" key="3">
    <source>
        <dbReference type="EMBL" id="MFC7601417.1"/>
    </source>
</evidence>
<organism evidence="3 4">
    <name type="scientific">Streptosporangium amethystogenes subsp. fukuiense</name>
    <dbReference type="NCBI Taxonomy" id="698418"/>
    <lineage>
        <taxon>Bacteria</taxon>
        <taxon>Bacillati</taxon>
        <taxon>Actinomycetota</taxon>
        <taxon>Actinomycetes</taxon>
        <taxon>Streptosporangiales</taxon>
        <taxon>Streptosporangiaceae</taxon>
        <taxon>Streptosporangium</taxon>
    </lineage>
</organism>
<gene>
    <name evidence="3" type="ORF">ACFQVD_15075</name>
</gene>
<feature type="transmembrane region" description="Helical" evidence="1">
    <location>
        <begin position="211"/>
        <end position="231"/>
    </location>
</feature>
<dbReference type="Proteomes" id="UP001596514">
    <property type="component" value="Unassembled WGS sequence"/>
</dbReference>
<feature type="domain" description="Glycosyltransferase RgtA/B/C/D-like" evidence="2">
    <location>
        <begin position="66"/>
        <end position="229"/>
    </location>
</feature>
<dbReference type="RefSeq" id="WP_343967943.1">
    <property type="nucleotide sequence ID" value="NZ_BAAAGK010000064.1"/>
</dbReference>